<dbReference type="AlphaFoldDB" id="A0A0F9RQN7"/>
<reference evidence="1" key="1">
    <citation type="journal article" date="2015" name="Nature">
        <title>Complex archaea that bridge the gap between prokaryotes and eukaryotes.</title>
        <authorList>
            <person name="Spang A."/>
            <person name="Saw J.H."/>
            <person name="Jorgensen S.L."/>
            <person name="Zaremba-Niedzwiedzka K."/>
            <person name="Martijn J."/>
            <person name="Lind A.E."/>
            <person name="van Eijk R."/>
            <person name="Schleper C."/>
            <person name="Guy L."/>
            <person name="Ettema T.J."/>
        </authorList>
    </citation>
    <scope>NUCLEOTIDE SEQUENCE</scope>
</reference>
<organism evidence="1">
    <name type="scientific">marine sediment metagenome</name>
    <dbReference type="NCBI Taxonomy" id="412755"/>
    <lineage>
        <taxon>unclassified sequences</taxon>
        <taxon>metagenomes</taxon>
        <taxon>ecological metagenomes</taxon>
    </lineage>
</organism>
<evidence type="ECO:0000313" key="1">
    <source>
        <dbReference type="EMBL" id="KKN52182.1"/>
    </source>
</evidence>
<sequence length="113" mass="13059">MTRLKEIIKEICVNAGAEGYIEEAINRSYPEIESILAKQRKQLLKEVKEKVIGKQEKLPEEDTRMCSCVYHNQGKLGGTCLRCINLKVWGSVKGENRLRKEQLKKLKELEEVK</sequence>
<dbReference type="EMBL" id="LAZR01001030">
    <property type="protein sequence ID" value="KKN52182.1"/>
    <property type="molecule type" value="Genomic_DNA"/>
</dbReference>
<name>A0A0F9RQN7_9ZZZZ</name>
<comment type="caution">
    <text evidence="1">The sequence shown here is derived from an EMBL/GenBank/DDBJ whole genome shotgun (WGS) entry which is preliminary data.</text>
</comment>
<accession>A0A0F9RQN7</accession>
<protein>
    <submittedName>
        <fullName evidence="1">Uncharacterized protein</fullName>
    </submittedName>
</protein>
<proteinExistence type="predicted"/>
<gene>
    <name evidence="1" type="ORF">LCGC14_0615320</name>
</gene>